<accession>G5HAA2</accession>
<evidence type="ECO:0000313" key="1">
    <source>
        <dbReference type="EMBL" id="EHB91518.1"/>
    </source>
</evidence>
<dbReference type="PATRIC" id="fig|742725.3.peg.1660"/>
<gene>
    <name evidence="1" type="ORF">HMPREF9450_01567</name>
</gene>
<dbReference type="Proteomes" id="UP000006008">
    <property type="component" value="Unassembled WGS sequence"/>
</dbReference>
<organism evidence="1 2">
    <name type="scientific">Alistipes indistinctus YIT 12060</name>
    <dbReference type="NCBI Taxonomy" id="742725"/>
    <lineage>
        <taxon>Bacteria</taxon>
        <taxon>Pseudomonadati</taxon>
        <taxon>Bacteroidota</taxon>
        <taxon>Bacteroidia</taxon>
        <taxon>Bacteroidales</taxon>
        <taxon>Rikenellaceae</taxon>
        <taxon>Alistipes</taxon>
    </lineage>
</organism>
<sequence length="277" mass="30627">MKNLGVVLLSGILVTVLTGGSPSAIPDRQNVGQDPVGYGFALRPGEPLTLNTACRDTVEYVDSYGGNGNRLFLRVQNDAGATAFFLCTGKLMKAISRNPKLNPGDFLAIEWVADSAGIPVKGDWNAYAAKARRVARIRNGWVSRYLRKHKKQIRYTVQGGDVMGAFNMGALKRVVTDNLNTFIAYQTDARIIRCLIDRKGWLEVYAVAGWAEDDSLVVDADITGYLPAGRNGKVSVSIVYNYWASNPRKYYILDDETGEYARWQSPDRFAADMILND</sequence>
<keyword evidence="2" id="KW-1185">Reference proteome</keyword>
<comment type="caution">
    <text evidence="1">The sequence shown here is derived from an EMBL/GenBank/DDBJ whole genome shotgun (WGS) entry which is preliminary data.</text>
</comment>
<dbReference type="EMBL" id="ADLD01000013">
    <property type="protein sequence ID" value="EHB91518.1"/>
    <property type="molecule type" value="Genomic_DNA"/>
</dbReference>
<reference evidence="1 2" key="1">
    <citation type="submission" date="2011-08" db="EMBL/GenBank/DDBJ databases">
        <title>The Genome Sequence of Alistipes indistinctus YIT 12060.</title>
        <authorList>
            <consortium name="The Broad Institute Genome Sequencing Platform"/>
            <person name="Earl A."/>
            <person name="Ward D."/>
            <person name="Feldgarden M."/>
            <person name="Gevers D."/>
            <person name="Morotomi M."/>
            <person name="Young S.K."/>
            <person name="Zeng Q."/>
            <person name="Gargeya S."/>
            <person name="Fitzgerald M."/>
            <person name="Haas B."/>
            <person name="Abouelleil A."/>
            <person name="Alvarado L."/>
            <person name="Arachchi H.M."/>
            <person name="Berlin A."/>
            <person name="Brown A."/>
            <person name="Chapman S.B."/>
            <person name="Chen Z."/>
            <person name="Dunbar C."/>
            <person name="Freedman E."/>
            <person name="Gearin G."/>
            <person name="Gellesch M."/>
            <person name="Goldberg J."/>
            <person name="Griggs A."/>
            <person name="Gujja S."/>
            <person name="Heiman D."/>
            <person name="Howarth C."/>
            <person name="Larson L."/>
            <person name="Lui A."/>
            <person name="MacDonald P.J.P."/>
            <person name="Montmayeur A."/>
            <person name="Murphy C."/>
            <person name="Neiman D."/>
            <person name="Pearson M."/>
            <person name="Priest M."/>
            <person name="Roberts A."/>
            <person name="Saif S."/>
            <person name="Shea T."/>
            <person name="Shenoy N."/>
            <person name="Sisk P."/>
            <person name="Stolte C."/>
            <person name="Sykes S."/>
            <person name="Wortman J."/>
            <person name="Nusbaum C."/>
            <person name="Birren B."/>
        </authorList>
    </citation>
    <scope>NUCLEOTIDE SEQUENCE [LARGE SCALE GENOMIC DNA]</scope>
    <source>
        <strain evidence="1 2">YIT 12060</strain>
    </source>
</reference>
<evidence type="ECO:0000313" key="2">
    <source>
        <dbReference type="Proteomes" id="UP000006008"/>
    </source>
</evidence>
<name>G5HAA2_9BACT</name>
<dbReference type="AlphaFoldDB" id="G5HAA2"/>
<protein>
    <submittedName>
        <fullName evidence="1">Uncharacterized protein</fullName>
    </submittedName>
</protein>
<proteinExistence type="predicted"/>
<dbReference type="STRING" id="742725.HMPREF9450_01567"/>
<dbReference type="HOGENOM" id="CLU_1003394_0_0_10"/>